<name>A0A7J6R7L4_PEROL</name>
<dbReference type="Proteomes" id="UP000553632">
    <property type="component" value="Unassembled WGS sequence"/>
</dbReference>
<comment type="caution">
    <text evidence="3">The sequence shown here is derived from an EMBL/GenBank/DDBJ whole genome shotgun (WGS) entry which is preliminary data.</text>
</comment>
<evidence type="ECO:0000313" key="4">
    <source>
        <dbReference type="Proteomes" id="UP000553632"/>
    </source>
</evidence>
<evidence type="ECO:0000313" key="3">
    <source>
        <dbReference type="EMBL" id="KAF4716658.1"/>
    </source>
</evidence>
<keyword evidence="4" id="KW-1185">Reference proteome</keyword>
<evidence type="ECO:0000313" key="5">
    <source>
        <dbReference type="Proteomes" id="UP000574390"/>
    </source>
</evidence>
<evidence type="ECO:0000256" key="1">
    <source>
        <dbReference type="SAM" id="MobiDB-lite"/>
    </source>
</evidence>
<reference evidence="4 5" key="1">
    <citation type="submission" date="2020-04" db="EMBL/GenBank/DDBJ databases">
        <title>Perkinsus olseni comparative genomics.</title>
        <authorList>
            <person name="Bogema D.R."/>
        </authorList>
    </citation>
    <scope>NUCLEOTIDE SEQUENCE [LARGE SCALE GENOMIC DNA]</scope>
    <source>
        <strain evidence="3">ATCC PRA-205</strain>
        <strain evidence="2 4">ATCC PRA-207</strain>
    </source>
</reference>
<organism evidence="3 5">
    <name type="scientific">Perkinsus olseni</name>
    <name type="common">Perkinsus atlanticus</name>
    <dbReference type="NCBI Taxonomy" id="32597"/>
    <lineage>
        <taxon>Eukaryota</taxon>
        <taxon>Sar</taxon>
        <taxon>Alveolata</taxon>
        <taxon>Perkinsozoa</taxon>
        <taxon>Perkinsea</taxon>
        <taxon>Perkinsida</taxon>
        <taxon>Perkinsidae</taxon>
        <taxon>Perkinsus</taxon>
    </lineage>
</organism>
<proteinExistence type="predicted"/>
<dbReference type="AlphaFoldDB" id="A0A7J6R7L4"/>
<dbReference type="EMBL" id="JABANO010037282">
    <property type="protein sequence ID" value="KAF4700438.1"/>
    <property type="molecule type" value="Genomic_DNA"/>
</dbReference>
<sequence length="438" mass="48145">MSVSPVARALVLATVIQQLASAARRPRRLLAAGYYINSEDVNFLGKSIRVKVHIKALDPTDNDRALMRVTIGGDGRDIEMPRYAEVKRYNALNTDRFFIPGEIGGSNNVFQRQCFTVERNNWSKAYFMEVAQGLGIPPAAWVRPGFRLCPFGDSWVISLGRAGAYYLTYPVKLNEHTVVSPRAGFYRNSDDLAVTRRRVTETSEYNSALNVSKVTMQASPSPMPPASVAPTQALDTPSYSGGRPDENSPEKAASLPAVSEDHNVVETPTVPPAVGSYFNTEETEQLYTVMLDISAGSQKSLVGSLLISCITTRCSQSTLPEDKPMYFYKMPLEGGDGGELVFAPPLLDLLFLYGQCFHFGATDRRDQAEIAEAFSDAGKTFEISSFMPTTTLMCWSRDRAAWDLRLGIRIEEQGAVSPARFVQLGYTDQGCTTDSSST</sequence>
<gene>
    <name evidence="3" type="ORF">FOZ62_028021</name>
    <name evidence="2" type="ORF">FOZ63_009427</name>
</gene>
<feature type="region of interest" description="Disordered" evidence="1">
    <location>
        <begin position="216"/>
        <end position="261"/>
    </location>
</feature>
<evidence type="ECO:0000313" key="2">
    <source>
        <dbReference type="EMBL" id="KAF4700438.1"/>
    </source>
</evidence>
<protein>
    <submittedName>
        <fullName evidence="3">Uncharacterized protein</fullName>
    </submittedName>
</protein>
<dbReference type="EMBL" id="JABANM010024171">
    <property type="protein sequence ID" value="KAF4716658.1"/>
    <property type="molecule type" value="Genomic_DNA"/>
</dbReference>
<accession>A0A7J6R7L4</accession>
<dbReference type="Proteomes" id="UP000574390">
    <property type="component" value="Unassembled WGS sequence"/>
</dbReference>